<dbReference type="NCBIfam" id="TIGR00177">
    <property type="entry name" value="molyb_syn"/>
    <property type="match status" value="1"/>
</dbReference>
<dbReference type="InterPro" id="IPR008284">
    <property type="entry name" value="MoCF_biosynth_CS"/>
</dbReference>
<evidence type="ECO:0000256" key="3">
    <source>
        <dbReference type="ARBA" id="ARBA00023150"/>
    </source>
</evidence>
<gene>
    <name evidence="5" type="ORF">BLM47_10520</name>
</gene>
<evidence type="ECO:0000256" key="1">
    <source>
        <dbReference type="ARBA" id="ARBA00003487"/>
    </source>
</evidence>
<dbReference type="GO" id="GO:0006777">
    <property type="term" value="P:Mo-molybdopterin cofactor biosynthetic process"/>
    <property type="evidence" value="ECO:0007669"/>
    <property type="project" value="UniProtKB-KW"/>
</dbReference>
<keyword evidence="3" id="KW-0501">Molybdenum cofactor biosynthesis</keyword>
<evidence type="ECO:0000313" key="6">
    <source>
        <dbReference type="Proteomes" id="UP000243688"/>
    </source>
</evidence>
<evidence type="ECO:0000256" key="2">
    <source>
        <dbReference type="ARBA" id="ARBA00005046"/>
    </source>
</evidence>
<proteinExistence type="predicted"/>
<dbReference type="Proteomes" id="UP000243688">
    <property type="component" value="Unassembled WGS sequence"/>
</dbReference>
<dbReference type="Pfam" id="PF00994">
    <property type="entry name" value="MoCF_biosynth"/>
    <property type="match status" value="1"/>
</dbReference>
<dbReference type="UniPathway" id="UPA00344"/>
<dbReference type="SUPFAM" id="SSF53218">
    <property type="entry name" value="Molybdenum cofactor biosynthesis proteins"/>
    <property type="match status" value="1"/>
</dbReference>
<dbReference type="InterPro" id="IPR001453">
    <property type="entry name" value="MoaB/Mog_dom"/>
</dbReference>
<organism evidence="5 6">
    <name type="scientific">Candidatus Reconcilbacillus cellulovorans</name>
    <dbReference type="NCBI Taxonomy" id="1906605"/>
    <lineage>
        <taxon>Bacteria</taxon>
        <taxon>Bacillati</taxon>
        <taxon>Bacillota</taxon>
        <taxon>Bacilli</taxon>
        <taxon>Bacillales</taxon>
        <taxon>Paenibacillaceae</taxon>
        <taxon>Candidatus Reconcilbacillus</taxon>
    </lineage>
</organism>
<dbReference type="CDD" id="cd00886">
    <property type="entry name" value="MogA_MoaB"/>
    <property type="match status" value="1"/>
</dbReference>
<name>A0A2A6DYM6_9BACL</name>
<evidence type="ECO:0000313" key="5">
    <source>
        <dbReference type="EMBL" id="PDO09843.1"/>
    </source>
</evidence>
<dbReference type="EMBL" id="MOXJ01000026">
    <property type="protein sequence ID" value="PDO09843.1"/>
    <property type="molecule type" value="Genomic_DNA"/>
</dbReference>
<dbReference type="PROSITE" id="PS01078">
    <property type="entry name" value="MOCF_BIOSYNTHESIS_1"/>
    <property type="match status" value="1"/>
</dbReference>
<feature type="domain" description="MoaB/Mog" evidence="4">
    <location>
        <begin position="6"/>
        <end position="151"/>
    </location>
</feature>
<dbReference type="InterPro" id="IPR036425">
    <property type="entry name" value="MoaB/Mog-like_dom_sf"/>
</dbReference>
<protein>
    <submittedName>
        <fullName evidence="5">Molybdenum cofactor biosynthesis protein</fullName>
    </submittedName>
</protein>
<comment type="function">
    <text evidence="1">May be involved in the biosynthesis of molybdopterin.</text>
</comment>
<dbReference type="SMART" id="SM00852">
    <property type="entry name" value="MoCF_biosynth"/>
    <property type="match status" value="1"/>
</dbReference>
<dbReference type="PANTHER" id="PTHR43764:SF1">
    <property type="entry name" value="MOLYBDOPTERIN MOLYBDOTRANSFERASE"/>
    <property type="match status" value="1"/>
</dbReference>
<accession>A0A2A6DYM6</accession>
<comment type="pathway">
    <text evidence="2">Cofactor biosynthesis; molybdopterin biosynthesis.</text>
</comment>
<comment type="caution">
    <text evidence="5">The sequence shown here is derived from an EMBL/GenBank/DDBJ whole genome shotgun (WGS) entry which is preliminary data.</text>
</comment>
<dbReference type="InterPro" id="IPR051920">
    <property type="entry name" value="MPT_Adenylyltrnsfr/MoaC-Rel"/>
</dbReference>
<reference evidence="5 6" key="1">
    <citation type="submission" date="2016-12" db="EMBL/GenBank/DDBJ databases">
        <title>Candidatus Reconcilibacillus cellulovorans genome.</title>
        <authorList>
            <person name="Kolinko S."/>
            <person name="Wu Y.-W."/>
            <person name="Tachea F."/>
            <person name="Denzel E."/>
            <person name="Hiras J."/>
            <person name="Baecker N."/>
            <person name="Chan L.J."/>
            <person name="Eichorst S.A."/>
            <person name="Frey D."/>
            <person name="Adams P.D."/>
            <person name="Pray T."/>
            <person name="Tanjore D."/>
            <person name="Petzold C.J."/>
            <person name="Gladden J.M."/>
            <person name="Simmons B.A."/>
            <person name="Singer S.W."/>
        </authorList>
    </citation>
    <scope>NUCLEOTIDE SEQUENCE [LARGE SCALE GENOMIC DNA]</scope>
    <source>
        <strain evidence="5">JTherm</strain>
    </source>
</reference>
<dbReference type="AlphaFoldDB" id="A0A2A6DYM6"/>
<dbReference type="PANTHER" id="PTHR43764">
    <property type="entry name" value="MOLYBDENUM COFACTOR BIOSYNTHESIS"/>
    <property type="match status" value="1"/>
</dbReference>
<sequence>MRWRVGLLTASDGGRSGEREDTSALVVRELVEQELQGEIVDYRVVPTEADEISAALIEMSEYYRAHLIVTTGGTGLAPDDVTPEATRRVVDREVPGIAEAMRAAAVRKDRRFMFHRGIAGLRGRTLILNLPGTPEGVHAHLAGVLEDLPAALLALNRQERRGAEPVREN</sequence>
<evidence type="ECO:0000259" key="4">
    <source>
        <dbReference type="SMART" id="SM00852"/>
    </source>
</evidence>
<dbReference type="Gene3D" id="3.40.980.10">
    <property type="entry name" value="MoaB/Mog-like domain"/>
    <property type="match status" value="1"/>
</dbReference>